<evidence type="ECO:0000313" key="2">
    <source>
        <dbReference type="Proteomes" id="UP000558997"/>
    </source>
</evidence>
<reference evidence="1 2" key="1">
    <citation type="submission" date="2020-08" db="EMBL/GenBank/DDBJ databases">
        <title>Sequencing the genomes of 1000 actinobacteria strains.</title>
        <authorList>
            <person name="Klenk H.-P."/>
        </authorList>
    </citation>
    <scope>NUCLEOTIDE SEQUENCE [LARGE SCALE GENOMIC DNA]</scope>
    <source>
        <strain evidence="1 2">DSM 17294</strain>
    </source>
</reference>
<keyword evidence="2" id="KW-1185">Reference proteome</keyword>
<sequence length="115" mass="12747">MPGDAEGRKHITAALGGRALAPLSAEERIEREQVRDLIQAVASCYNSLVSRAAGREVTNPDAEGAGDRDDEALAARLAFYDGEFRRRDSMTAFERAEVIRRYPDLLAELRAELDR</sequence>
<accession>A0A841DG09</accession>
<proteinExistence type="predicted"/>
<gene>
    <name evidence="1" type="ORF">HDA44_000172</name>
</gene>
<dbReference type="AlphaFoldDB" id="A0A841DG09"/>
<comment type="caution">
    <text evidence="1">The sequence shown here is derived from an EMBL/GenBank/DDBJ whole genome shotgun (WGS) entry which is preliminary data.</text>
</comment>
<dbReference type="Proteomes" id="UP000558997">
    <property type="component" value="Unassembled WGS sequence"/>
</dbReference>
<organism evidence="1 2">
    <name type="scientific">Kribbella solani</name>
    <dbReference type="NCBI Taxonomy" id="236067"/>
    <lineage>
        <taxon>Bacteria</taxon>
        <taxon>Bacillati</taxon>
        <taxon>Actinomycetota</taxon>
        <taxon>Actinomycetes</taxon>
        <taxon>Propionibacteriales</taxon>
        <taxon>Kribbellaceae</taxon>
        <taxon>Kribbella</taxon>
    </lineage>
</organism>
<evidence type="ECO:0000313" key="1">
    <source>
        <dbReference type="EMBL" id="MBB5976831.1"/>
    </source>
</evidence>
<name>A0A841DG09_9ACTN</name>
<dbReference type="EMBL" id="JACHNF010000001">
    <property type="protein sequence ID" value="MBB5976831.1"/>
    <property type="molecule type" value="Genomic_DNA"/>
</dbReference>
<dbReference type="RefSeq" id="WP_184830490.1">
    <property type="nucleotide sequence ID" value="NZ_BAAAVN010000034.1"/>
</dbReference>
<protein>
    <submittedName>
        <fullName evidence="1">Uncharacterized protein</fullName>
    </submittedName>
</protein>